<sequence length="287" mass="33057">MAFFTFIKRKKLIFAGNLILEKTSMKTRFLIIALILSLQTNVFAQTDYFLGKRTYCEMPTDSETKKLFKLGIDCINLNLRIGAANRIFQDLIKKDKTFCDAYFFAGYTFRLSNMNKEAVVMYYIADSLSQNKSIEFKQNLAFTSIMVGKVDLARKKFKEITTFFPENPEGYYGIALTSTIIGDFDNGLENINIAEKKYTGENKDAQFLKAILLTLNKKHLESLQYYGKVQSNFSKDDNFNGNYALSLYEVGIATNDEKMLKKAKKHYGKVKDKSELAEDIKFKFEKK</sequence>
<protein>
    <recommendedName>
        <fullName evidence="3">Tetratricopeptide repeat-containing protein</fullName>
    </recommendedName>
</protein>
<dbReference type="EMBL" id="JAJJMO010000001">
    <property type="protein sequence ID" value="MCC9073696.1"/>
    <property type="molecule type" value="Genomic_DNA"/>
</dbReference>
<gene>
    <name evidence="1" type="ORF">LNQ49_19120</name>
</gene>
<accession>A0ABS8MY36</accession>
<dbReference type="RefSeq" id="WP_229990607.1">
    <property type="nucleotide sequence ID" value="NZ_JAJJMO010000001.1"/>
</dbReference>
<dbReference type="Gene3D" id="1.25.40.10">
    <property type="entry name" value="Tetratricopeptide repeat domain"/>
    <property type="match status" value="1"/>
</dbReference>
<evidence type="ECO:0000313" key="2">
    <source>
        <dbReference type="Proteomes" id="UP001430919"/>
    </source>
</evidence>
<keyword evidence="2" id="KW-1185">Reference proteome</keyword>
<organism evidence="1 2">
    <name type="scientific">Flavobacterium pisciphilum</name>
    <dbReference type="NCBI Taxonomy" id="2893755"/>
    <lineage>
        <taxon>Bacteria</taxon>
        <taxon>Pseudomonadati</taxon>
        <taxon>Bacteroidota</taxon>
        <taxon>Flavobacteriia</taxon>
        <taxon>Flavobacteriales</taxon>
        <taxon>Flavobacteriaceae</taxon>
        <taxon>Flavobacterium</taxon>
    </lineage>
</organism>
<comment type="caution">
    <text evidence="1">The sequence shown here is derived from an EMBL/GenBank/DDBJ whole genome shotgun (WGS) entry which is preliminary data.</text>
</comment>
<dbReference type="Proteomes" id="UP001430919">
    <property type="component" value="Unassembled WGS sequence"/>
</dbReference>
<evidence type="ECO:0008006" key="3">
    <source>
        <dbReference type="Google" id="ProtNLM"/>
    </source>
</evidence>
<dbReference type="SUPFAM" id="SSF48452">
    <property type="entry name" value="TPR-like"/>
    <property type="match status" value="1"/>
</dbReference>
<dbReference type="InterPro" id="IPR011990">
    <property type="entry name" value="TPR-like_helical_dom_sf"/>
</dbReference>
<name>A0ABS8MY36_9FLAO</name>
<proteinExistence type="predicted"/>
<evidence type="ECO:0000313" key="1">
    <source>
        <dbReference type="EMBL" id="MCC9073696.1"/>
    </source>
</evidence>
<reference evidence="1" key="1">
    <citation type="submission" date="2021-11" db="EMBL/GenBank/DDBJ databases">
        <title>Description of novel Flavobacterium species.</title>
        <authorList>
            <person name="Saticioglu I.B."/>
            <person name="Ay H."/>
            <person name="Altun S."/>
            <person name="Duman M."/>
        </authorList>
    </citation>
    <scope>NUCLEOTIDE SEQUENCE</scope>
    <source>
        <strain evidence="1">F-65</strain>
    </source>
</reference>